<organism evidence="2 3">
    <name type="scientific">Streptomyces orinoci</name>
    <name type="common">Streptoverticillium orinoci</name>
    <dbReference type="NCBI Taxonomy" id="67339"/>
    <lineage>
        <taxon>Bacteria</taxon>
        <taxon>Bacillati</taxon>
        <taxon>Actinomycetota</taxon>
        <taxon>Actinomycetes</taxon>
        <taxon>Kitasatosporales</taxon>
        <taxon>Streptomycetaceae</taxon>
        <taxon>Streptomyces</taxon>
    </lineage>
</organism>
<dbReference type="Proteomes" id="UP001552594">
    <property type="component" value="Unassembled WGS sequence"/>
</dbReference>
<evidence type="ECO:0000313" key="2">
    <source>
        <dbReference type="EMBL" id="MEV5506716.1"/>
    </source>
</evidence>
<dbReference type="Pfam" id="PF03995">
    <property type="entry name" value="Inhibitor_I36"/>
    <property type="match status" value="1"/>
</dbReference>
<evidence type="ECO:0000256" key="1">
    <source>
        <dbReference type="SAM" id="SignalP"/>
    </source>
</evidence>
<sequence>MPVTRARLFGVLAALALSSTLLGAQQAASAPAHPAGPSAQALQRAAEQCGRNEICFWQDNDYQGTPWRWTPTSGYRDMPPYLHDNVGSFYANAAGCFIDWDPHEMRKVASGDYSAAYKAGGKFGSRIDAVTTYQSC</sequence>
<comment type="caution">
    <text evidence="2">The sequence shown here is derived from an EMBL/GenBank/DDBJ whole genome shotgun (WGS) entry which is preliminary data.</text>
</comment>
<gene>
    <name evidence="2" type="ORF">AB0L16_09585</name>
</gene>
<keyword evidence="3" id="KW-1185">Reference proteome</keyword>
<proteinExistence type="predicted"/>
<dbReference type="EMBL" id="JBFAUK010000005">
    <property type="protein sequence ID" value="MEV5506716.1"/>
    <property type="molecule type" value="Genomic_DNA"/>
</dbReference>
<dbReference type="RefSeq" id="WP_109280459.1">
    <property type="nucleotide sequence ID" value="NZ_JBFAUK010000005.1"/>
</dbReference>
<reference evidence="2 3" key="1">
    <citation type="submission" date="2024-06" db="EMBL/GenBank/DDBJ databases">
        <title>The Natural Products Discovery Center: Release of the First 8490 Sequenced Strains for Exploring Actinobacteria Biosynthetic Diversity.</title>
        <authorList>
            <person name="Kalkreuter E."/>
            <person name="Kautsar S.A."/>
            <person name="Yang D."/>
            <person name="Bader C.D."/>
            <person name="Teijaro C.N."/>
            <person name="Fluegel L."/>
            <person name="Davis C.M."/>
            <person name="Simpson J.R."/>
            <person name="Lauterbach L."/>
            <person name="Steele A.D."/>
            <person name="Gui C."/>
            <person name="Meng S."/>
            <person name="Li G."/>
            <person name="Viehrig K."/>
            <person name="Ye F."/>
            <person name="Su P."/>
            <person name="Kiefer A.F."/>
            <person name="Nichols A."/>
            <person name="Cepeda A.J."/>
            <person name="Yan W."/>
            <person name="Fan B."/>
            <person name="Jiang Y."/>
            <person name="Adhikari A."/>
            <person name="Zheng C.-J."/>
            <person name="Schuster L."/>
            <person name="Cowan T.M."/>
            <person name="Smanski M.J."/>
            <person name="Chevrette M.G."/>
            <person name="De Carvalho L.P.S."/>
            <person name="Shen B."/>
        </authorList>
    </citation>
    <scope>NUCLEOTIDE SEQUENCE [LARGE SCALE GENOMIC DNA]</scope>
    <source>
        <strain evidence="2 3">NPDC052347</strain>
    </source>
</reference>
<name>A0ABV3JV13_STRON</name>
<feature type="signal peptide" evidence="1">
    <location>
        <begin position="1"/>
        <end position="23"/>
    </location>
</feature>
<protein>
    <submittedName>
        <fullName evidence="2">Peptidase inhibitor family I36 protein</fullName>
    </submittedName>
</protein>
<accession>A0ABV3JV13</accession>
<keyword evidence="1" id="KW-0732">Signal</keyword>
<feature type="chain" id="PRO_5047301431" evidence="1">
    <location>
        <begin position="24"/>
        <end position="136"/>
    </location>
</feature>
<evidence type="ECO:0000313" key="3">
    <source>
        <dbReference type="Proteomes" id="UP001552594"/>
    </source>
</evidence>